<feature type="compositionally biased region" description="Polar residues" evidence="1">
    <location>
        <begin position="88"/>
        <end position="107"/>
    </location>
</feature>
<organism evidence="2 3">
    <name type="scientific">Trichobilharzia regenti</name>
    <name type="common">Nasal bird schistosome</name>
    <dbReference type="NCBI Taxonomy" id="157069"/>
    <lineage>
        <taxon>Eukaryota</taxon>
        <taxon>Metazoa</taxon>
        <taxon>Spiralia</taxon>
        <taxon>Lophotrochozoa</taxon>
        <taxon>Platyhelminthes</taxon>
        <taxon>Trematoda</taxon>
        <taxon>Digenea</taxon>
        <taxon>Strigeidida</taxon>
        <taxon>Schistosomatoidea</taxon>
        <taxon>Schistosomatidae</taxon>
        <taxon>Trichobilharzia</taxon>
    </lineage>
</organism>
<sequence length="1020" mass="113096">MHRKRHDLEREKHQVHKTLLIRGEDGLNAYTTTGLRGNGDVVVGSAGGAYTTIRPNMYPFLLSGAKPDNGVSTVLPNGGLQSYHQMVLSSNTSAESSQSCSNDKNPNQQQQQHQTSKPGVGIMVDQSNTIANRLSDGTTGPSDGITSETEAFCDNKFDDENHLHRHVLYDHHNHYSQQQRSSLLSSLLCMSKMRRRRKRCSSFRADRNKTISNNSTTTNTAATTANIQGNINCKEIENNTHNNNSNLAHKEFFNGVKDFPTVGQLASKSQPGHDTGLCSNDLLNAHIRGQTSVQTANGLLQIDLSHGHPSMLINGQPLIRIPASSNPTNITDNSWLIHQTGYRNNNAVGMNLMNTEPGVYTTVGGTESDIDSNAASTMSPEYASASMVHDYPGLAATLAQLNQQRLAALAAMNNVQSNLYPCSNLSSSSSINFNLFTNPPLNSPFDHNLNSNIVGPNTSTNNATSNNNSNAFMNNFLTSVNTLQHPLLFSNPHSLHDMMMLTTTSTTAVPTNLLNGVQSSTGSNILSHNGFLVDTDSSSNYGAVDIDQNILKQQQQQQSQQQNQQIYEAYNLPSPSAPVYYPAHQQHHQIMSSAPPSSMGQYFPCVSSTQPLVISSISQQPLVPLSVTKVSNNNNTNNNSNNNIANNSTLVGRGFGNNEYKSPKQDDLDIGQLKHRSDMNKTDFNSKSTLTTNSNYRVSDHNPWIKAIKYLLNKGRIMGNQNTHISDELTDTSALSSRRTSNKNFDKIIPNDNVPSLSPTFYTTEIGDFAGFSSNSSKIDNKFEINSNTTITEKHHLEEDDIFRRNSLKKSPDKWDNDAFNLFQIPVSPPLMSTTNDKYHDLQSEDDDDDVKYTGDFGEENDDTTEDKSIFQKLSVNWLDLSHQNGPVGDTKNCPILSNSEVYKYEISNMKHYFNDRHGMVTVNMHNKAAPQLGFKRKLDGAWTYTAYFRSDSFKPPSEQSFNKLVKRMQRYAYGLSRISGGNRYNIIRCLNALPAFVEERLITSLNKYSLKCSPVIHRT</sequence>
<name>A0AA85JSX7_TRIRE</name>
<reference evidence="3" key="2">
    <citation type="submission" date="2023-11" db="UniProtKB">
        <authorList>
            <consortium name="WormBaseParasite"/>
        </authorList>
    </citation>
    <scope>IDENTIFICATION</scope>
</reference>
<evidence type="ECO:0000313" key="2">
    <source>
        <dbReference type="Proteomes" id="UP000050795"/>
    </source>
</evidence>
<feature type="compositionally biased region" description="Low complexity" evidence="1">
    <location>
        <begin position="631"/>
        <end position="648"/>
    </location>
</feature>
<evidence type="ECO:0000313" key="3">
    <source>
        <dbReference type="WBParaSite" id="TREG1_43420.1"/>
    </source>
</evidence>
<protein>
    <submittedName>
        <fullName evidence="3">Uncharacterized protein</fullName>
    </submittedName>
</protein>
<keyword evidence="2" id="KW-1185">Reference proteome</keyword>
<feature type="region of interest" description="Disordered" evidence="1">
    <location>
        <begin position="88"/>
        <end position="120"/>
    </location>
</feature>
<accession>A0AA85JSX7</accession>
<proteinExistence type="predicted"/>
<dbReference type="WBParaSite" id="TREG1_43420.1">
    <property type="protein sequence ID" value="TREG1_43420.1"/>
    <property type="gene ID" value="TREG1_43420"/>
</dbReference>
<reference evidence="2" key="1">
    <citation type="submission" date="2022-06" db="EMBL/GenBank/DDBJ databases">
        <authorList>
            <person name="Berger JAMES D."/>
            <person name="Berger JAMES D."/>
        </authorList>
    </citation>
    <scope>NUCLEOTIDE SEQUENCE [LARGE SCALE GENOMIC DNA]</scope>
</reference>
<evidence type="ECO:0000256" key="1">
    <source>
        <dbReference type="SAM" id="MobiDB-lite"/>
    </source>
</evidence>
<feature type="region of interest" description="Disordered" evidence="1">
    <location>
        <begin position="628"/>
        <end position="670"/>
    </location>
</feature>
<dbReference type="AlphaFoldDB" id="A0AA85JSX7"/>
<dbReference type="Proteomes" id="UP000050795">
    <property type="component" value="Unassembled WGS sequence"/>
</dbReference>